<evidence type="ECO:0000313" key="2">
    <source>
        <dbReference type="EMBL" id="ASU21600.1"/>
    </source>
</evidence>
<dbReference type="InterPro" id="IPR016181">
    <property type="entry name" value="Acyl_CoA_acyltransferase"/>
</dbReference>
<protein>
    <submittedName>
        <fullName evidence="2">N-acetyltransferase</fullName>
    </submittedName>
</protein>
<gene>
    <name evidence="2" type="ORF">CCZ37_02880</name>
</gene>
<proteinExistence type="predicted"/>
<dbReference type="Pfam" id="PF13508">
    <property type="entry name" value="Acetyltransf_7"/>
    <property type="match status" value="1"/>
</dbReference>
<organism evidence="2 3">
    <name type="scientific">Vibrio qinghaiensis</name>
    <dbReference type="NCBI Taxonomy" id="2025808"/>
    <lineage>
        <taxon>Bacteria</taxon>
        <taxon>Pseudomonadati</taxon>
        <taxon>Pseudomonadota</taxon>
        <taxon>Gammaproteobacteria</taxon>
        <taxon>Vibrionales</taxon>
        <taxon>Vibrionaceae</taxon>
        <taxon>Vibrio</taxon>
    </lineage>
</organism>
<evidence type="ECO:0000259" key="1">
    <source>
        <dbReference type="PROSITE" id="PS51186"/>
    </source>
</evidence>
<evidence type="ECO:0000313" key="3">
    <source>
        <dbReference type="Proteomes" id="UP000215148"/>
    </source>
</evidence>
<dbReference type="SUPFAM" id="SSF55729">
    <property type="entry name" value="Acyl-CoA N-acyltransferases (Nat)"/>
    <property type="match status" value="1"/>
</dbReference>
<keyword evidence="2" id="KW-0808">Transferase</keyword>
<dbReference type="GO" id="GO:0016747">
    <property type="term" value="F:acyltransferase activity, transferring groups other than amino-acyl groups"/>
    <property type="evidence" value="ECO:0007669"/>
    <property type="project" value="InterPro"/>
</dbReference>
<dbReference type="KEGG" id="vqi:CCZ37_02880"/>
<dbReference type="Proteomes" id="UP000215148">
    <property type="component" value="Chromosome 1"/>
</dbReference>
<sequence>MLIRTEAPADILAIDRLLKSAFETDAEANLVMTLRENSHLTLSLVACDDDGEVVGHVMFSPVLLNSEDLNWQGLAPLAVKKEWRNQGVATSLVKEGLICLAEFDYPACVVLGNPDYYQRFGFKEAAKSDFRCRWDVPVGVFQIVALVDGELNGRAGLIEYCPEFNDL</sequence>
<dbReference type="InterPro" id="IPR000182">
    <property type="entry name" value="GNAT_dom"/>
</dbReference>
<dbReference type="RefSeq" id="WP_010318912.1">
    <property type="nucleotide sequence ID" value="NZ_CAWNHI010000001.1"/>
</dbReference>
<dbReference type="CDD" id="cd04301">
    <property type="entry name" value="NAT_SF"/>
    <property type="match status" value="1"/>
</dbReference>
<dbReference type="AlphaFoldDB" id="A0A223MVI1"/>
<dbReference type="PROSITE" id="PS51186">
    <property type="entry name" value="GNAT"/>
    <property type="match status" value="1"/>
</dbReference>
<feature type="domain" description="N-acetyltransferase" evidence="1">
    <location>
        <begin position="1"/>
        <end position="143"/>
    </location>
</feature>
<reference evidence="2 3" key="1">
    <citation type="submission" date="2017-08" db="EMBL/GenBank/DDBJ databases">
        <title>The Vibrio qinghaiensis sp.-Q67 is a luminous bacteria isolated firstly from Qinghai lake, Qinghai province, China, which has been proved to be very sensitive to detect environmental and food pollutants. Therefore, complete genome analysis of V. qinghaiensis sp.-Q67 highlights the potential application of this strain on detection of hazards in the contaminated environments.</title>
        <authorList>
            <person name="Gong L."/>
        </authorList>
    </citation>
    <scope>NUCLEOTIDE SEQUENCE [LARGE SCALE GENOMIC DNA]</scope>
    <source>
        <strain evidence="2 3">Q67</strain>
    </source>
</reference>
<accession>A0A223MVI1</accession>
<keyword evidence="3" id="KW-1185">Reference proteome</keyword>
<dbReference type="Gene3D" id="3.40.630.30">
    <property type="match status" value="1"/>
</dbReference>
<dbReference type="EMBL" id="CP022741">
    <property type="protein sequence ID" value="ASU21600.1"/>
    <property type="molecule type" value="Genomic_DNA"/>
</dbReference>
<name>A0A223MVI1_9VIBR</name>